<evidence type="ECO:0000256" key="6">
    <source>
        <dbReference type="ARBA" id="ARBA00022989"/>
    </source>
</evidence>
<keyword evidence="3" id="KW-0813">Transport</keyword>
<dbReference type="RefSeq" id="WP_418161473.1">
    <property type="nucleotide sequence ID" value="NZ_JBBLZC010000031.1"/>
</dbReference>
<comment type="subcellular location">
    <subcellularLocation>
        <location evidence="1">Cell membrane</location>
        <topology evidence="1">Multi-pass membrane protein</topology>
    </subcellularLocation>
</comment>
<sequence>MNDLAVRLRGTTVSFTWAGALRGARAMLPIVPGAVAFGLVYGFVAGEKGLSVLEIALTSLLVFAGASQFLALELWHHPLPVAGLVMGVLVVNLRHLLMGPALLPWLADLRPAQAYASLYVMTDESWGASVAELRRGGRDAAFLLGAGLTLYGFWVASTVLGRAAGDLSGMIERWGLDYLTTAFFVALLAGFWRSRNDALPWAVAGGVAVAAKAFLPGTWYIVLGAVAGSLLGAWRDVR</sequence>
<evidence type="ECO:0000256" key="2">
    <source>
        <dbReference type="ARBA" id="ARBA00010735"/>
    </source>
</evidence>
<evidence type="ECO:0000313" key="9">
    <source>
        <dbReference type="EMBL" id="MEK0085623.1"/>
    </source>
</evidence>
<keyword evidence="4" id="KW-1003">Cell membrane</keyword>
<feature type="transmembrane region" description="Helical" evidence="8">
    <location>
        <begin position="175"/>
        <end position="193"/>
    </location>
</feature>
<proteinExistence type="inferred from homology"/>
<dbReference type="PANTHER" id="PTHR34979:SF1">
    <property type="entry name" value="INNER MEMBRANE PROTEIN YGAZ"/>
    <property type="match status" value="1"/>
</dbReference>
<dbReference type="Proteomes" id="UP001375743">
    <property type="component" value="Unassembled WGS sequence"/>
</dbReference>
<feature type="transmembrane region" description="Helical" evidence="8">
    <location>
        <begin position="140"/>
        <end position="163"/>
    </location>
</feature>
<dbReference type="PANTHER" id="PTHR34979">
    <property type="entry name" value="INNER MEMBRANE PROTEIN YGAZ"/>
    <property type="match status" value="1"/>
</dbReference>
<evidence type="ECO:0000256" key="7">
    <source>
        <dbReference type="ARBA" id="ARBA00023136"/>
    </source>
</evidence>
<comment type="similarity">
    <text evidence="2">Belongs to the AzlC family.</text>
</comment>
<keyword evidence="7 8" id="KW-0472">Membrane</keyword>
<evidence type="ECO:0000313" key="10">
    <source>
        <dbReference type="Proteomes" id="UP001375743"/>
    </source>
</evidence>
<accession>A0ABU8XYV4</accession>
<name>A0ABU8XYV4_9PROT</name>
<evidence type="ECO:0000256" key="5">
    <source>
        <dbReference type="ARBA" id="ARBA00022692"/>
    </source>
</evidence>
<evidence type="ECO:0000256" key="8">
    <source>
        <dbReference type="SAM" id="Phobius"/>
    </source>
</evidence>
<comment type="caution">
    <text evidence="9">The sequence shown here is derived from an EMBL/GenBank/DDBJ whole genome shotgun (WGS) entry which is preliminary data.</text>
</comment>
<feature type="transmembrane region" description="Helical" evidence="8">
    <location>
        <begin position="26"/>
        <end position="44"/>
    </location>
</feature>
<reference evidence="9 10" key="1">
    <citation type="submission" date="2024-01" db="EMBL/GenBank/DDBJ databases">
        <title>Multi-omics insights into the function and evolution of sodium benzoate biodegradation pathways in Benzoatithermus flavus gen. nov., sp. nov. from hot spring.</title>
        <authorList>
            <person name="Hu C.-J."/>
            <person name="Li W.-J."/>
        </authorList>
    </citation>
    <scope>NUCLEOTIDE SEQUENCE [LARGE SCALE GENOMIC DNA]</scope>
    <source>
        <strain evidence="9 10">SYSU G07066</strain>
    </source>
</reference>
<gene>
    <name evidence="9" type="ORF">U1T56_20930</name>
</gene>
<keyword evidence="10" id="KW-1185">Reference proteome</keyword>
<organism evidence="9 10">
    <name type="scientific">Benzoatithermus flavus</name>
    <dbReference type="NCBI Taxonomy" id="3108223"/>
    <lineage>
        <taxon>Bacteria</taxon>
        <taxon>Pseudomonadati</taxon>
        <taxon>Pseudomonadota</taxon>
        <taxon>Alphaproteobacteria</taxon>
        <taxon>Geminicoccales</taxon>
        <taxon>Geminicoccaceae</taxon>
        <taxon>Benzoatithermus</taxon>
    </lineage>
</organism>
<keyword evidence="5 8" id="KW-0812">Transmembrane</keyword>
<dbReference type="Pfam" id="PF03591">
    <property type="entry name" value="AzlC"/>
    <property type="match status" value="1"/>
</dbReference>
<protein>
    <submittedName>
        <fullName evidence="9">AzlC family ABC transporter permease</fullName>
    </submittedName>
</protein>
<evidence type="ECO:0000256" key="4">
    <source>
        <dbReference type="ARBA" id="ARBA00022475"/>
    </source>
</evidence>
<keyword evidence="6 8" id="KW-1133">Transmembrane helix</keyword>
<feature type="transmembrane region" description="Helical" evidence="8">
    <location>
        <begin position="79"/>
        <end position="97"/>
    </location>
</feature>
<dbReference type="InterPro" id="IPR011606">
    <property type="entry name" value="Brnchd-chn_aa_trnsp_permease"/>
</dbReference>
<evidence type="ECO:0000256" key="3">
    <source>
        <dbReference type="ARBA" id="ARBA00022448"/>
    </source>
</evidence>
<dbReference type="EMBL" id="JBBLZC010000031">
    <property type="protein sequence ID" value="MEK0085623.1"/>
    <property type="molecule type" value="Genomic_DNA"/>
</dbReference>
<feature type="transmembrane region" description="Helical" evidence="8">
    <location>
        <begin position="50"/>
        <end position="72"/>
    </location>
</feature>
<evidence type="ECO:0000256" key="1">
    <source>
        <dbReference type="ARBA" id="ARBA00004651"/>
    </source>
</evidence>